<dbReference type="SUPFAM" id="SSF81606">
    <property type="entry name" value="PP2C-like"/>
    <property type="match status" value="1"/>
</dbReference>
<evidence type="ECO:0000256" key="1">
    <source>
        <dbReference type="ARBA" id="ARBA00022801"/>
    </source>
</evidence>
<dbReference type="PANTHER" id="PTHR43156:SF2">
    <property type="entry name" value="STAGE II SPORULATION PROTEIN E"/>
    <property type="match status" value="1"/>
</dbReference>
<accession>A0A6N2SSZ3</accession>
<dbReference type="Pfam" id="PF07228">
    <property type="entry name" value="SpoIIE"/>
    <property type="match status" value="1"/>
</dbReference>
<evidence type="ECO:0000313" key="3">
    <source>
        <dbReference type="EMBL" id="VYS96129.1"/>
    </source>
</evidence>
<gene>
    <name evidence="3" type="ORF">AULFYP135_01083</name>
</gene>
<dbReference type="InterPro" id="IPR052016">
    <property type="entry name" value="Bact_Sigma-Reg"/>
</dbReference>
<feature type="domain" description="PPM-type phosphatase" evidence="2">
    <location>
        <begin position="5"/>
        <end position="219"/>
    </location>
</feature>
<dbReference type="EMBL" id="CACRSL010000003">
    <property type="protein sequence ID" value="VYS96129.1"/>
    <property type="molecule type" value="Genomic_DNA"/>
</dbReference>
<dbReference type="InterPro" id="IPR036457">
    <property type="entry name" value="PPM-type-like_dom_sf"/>
</dbReference>
<dbReference type="SMART" id="SM00331">
    <property type="entry name" value="PP2C_SIG"/>
    <property type="match status" value="1"/>
</dbReference>
<name>A0A6N2SSZ3_9FIRM</name>
<dbReference type="InterPro" id="IPR001932">
    <property type="entry name" value="PPM-type_phosphatase-like_dom"/>
</dbReference>
<reference evidence="3" key="1">
    <citation type="submission" date="2019-11" db="EMBL/GenBank/DDBJ databases">
        <authorList>
            <person name="Feng L."/>
        </authorList>
    </citation>
    <scope>NUCLEOTIDE SEQUENCE</scope>
    <source>
        <strain evidence="3">AundefinedLFYP135</strain>
    </source>
</reference>
<evidence type="ECO:0000259" key="2">
    <source>
        <dbReference type="SMART" id="SM00331"/>
    </source>
</evidence>
<dbReference type="PANTHER" id="PTHR43156">
    <property type="entry name" value="STAGE II SPORULATION PROTEIN E-RELATED"/>
    <property type="match status" value="1"/>
</dbReference>
<organism evidence="3">
    <name type="scientific">uncultured Anaerotruncus sp</name>
    <dbReference type="NCBI Taxonomy" id="905011"/>
    <lineage>
        <taxon>Bacteria</taxon>
        <taxon>Bacillati</taxon>
        <taxon>Bacillota</taxon>
        <taxon>Clostridia</taxon>
        <taxon>Eubacteriales</taxon>
        <taxon>Oscillospiraceae</taxon>
        <taxon>Anaerotruncus</taxon>
        <taxon>environmental samples</taxon>
    </lineage>
</organism>
<sequence length="385" mass="42418">MNSLTTEAGFVSLNKQGEQLCGDRVEWIEQPDGVTLVLADGLGSGVKANILSTLTAKIIATMMAEGLPVEECVRTIASTLPVCQQRQVAYSTFTILQVRDGSTARIIQFDNPSVILLRAGKNCPYPMEELWVDDKKIFSSTIDLLPEDMFVLFSDGAVYAGIGHSLAFGWGRENIISFLEGRYRLGLPARDVASLLAEEANRLYEFQPGDDTTIAALRVRERQAVNLLVGPPFNRDDVPKVIRRFLEQEGRHIVCGGTTSSLVGRYLGRPVTTSLRYYDPAIPPIGEIEGLDLVTEGVITLQRVADYVHALTKGEPAPFRGKKDGASRIAQNLMDYATDIRFYLGRASNPAHQPLGISADVKQEIVRQLCKDLRQLGKNVTLQYC</sequence>
<dbReference type="GO" id="GO:0016791">
    <property type="term" value="F:phosphatase activity"/>
    <property type="evidence" value="ECO:0007669"/>
    <property type="project" value="TreeGrafter"/>
</dbReference>
<keyword evidence="1" id="KW-0378">Hydrolase</keyword>
<proteinExistence type="predicted"/>
<dbReference type="AlphaFoldDB" id="A0A6N2SSZ3"/>
<dbReference type="Gene3D" id="3.60.40.10">
    <property type="entry name" value="PPM-type phosphatase domain"/>
    <property type="match status" value="1"/>
</dbReference>
<protein>
    <submittedName>
        <fullName evidence="3">Stage II sporulation protein E (SpoIIE)</fullName>
    </submittedName>
</protein>